<feature type="transmembrane region" description="Helical" evidence="1">
    <location>
        <begin position="210"/>
        <end position="228"/>
    </location>
</feature>
<proteinExistence type="predicted"/>
<name>A0A2P2CAY4_9ZZZZ</name>
<reference evidence="2" key="1">
    <citation type="submission" date="2015-08" db="EMBL/GenBank/DDBJ databases">
        <authorList>
            <person name="Babu N.S."/>
            <person name="Beckwith C.J."/>
            <person name="Beseler K.G."/>
            <person name="Brison A."/>
            <person name="Carone J.V."/>
            <person name="Caskin T.P."/>
            <person name="Diamond M."/>
            <person name="Durham M.E."/>
            <person name="Foxe J.M."/>
            <person name="Go M."/>
            <person name="Henderson B.A."/>
            <person name="Jones I.B."/>
            <person name="McGettigan J.A."/>
            <person name="Micheletti S.J."/>
            <person name="Nasrallah M.E."/>
            <person name="Ortiz D."/>
            <person name="Piller C.R."/>
            <person name="Privatt S.R."/>
            <person name="Schneider S.L."/>
            <person name="Sharp S."/>
            <person name="Smith T.C."/>
            <person name="Stanton J.D."/>
            <person name="Ullery H.E."/>
            <person name="Wilson R.J."/>
            <person name="Serrano M.G."/>
            <person name="Buck G."/>
            <person name="Lee V."/>
            <person name="Wang Y."/>
            <person name="Carvalho R."/>
            <person name="Voegtly L."/>
            <person name="Shi R."/>
            <person name="Duckworth R."/>
            <person name="Johnson A."/>
            <person name="Loviza R."/>
            <person name="Walstead R."/>
            <person name="Shah Z."/>
            <person name="Kiflezghi M."/>
            <person name="Wade K."/>
            <person name="Ball S.L."/>
            <person name="Bradley K.W."/>
            <person name="Asai D.J."/>
            <person name="Bowman C.A."/>
            <person name="Russell D.A."/>
            <person name="Pope W.H."/>
            <person name="Jacobs-Sera D."/>
            <person name="Hendrix R.W."/>
            <person name="Hatfull G.F."/>
        </authorList>
    </citation>
    <scope>NUCLEOTIDE SEQUENCE</scope>
</reference>
<feature type="transmembrane region" description="Helical" evidence="1">
    <location>
        <begin position="78"/>
        <end position="96"/>
    </location>
</feature>
<feature type="transmembrane region" description="Helical" evidence="1">
    <location>
        <begin position="186"/>
        <end position="204"/>
    </location>
</feature>
<keyword evidence="1" id="KW-0472">Membrane</keyword>
<evidence type="ECO:0000313" key="2">
    <source>
        <dbReference type="EMBL" id="CUR59154.1"/>
    </source>
</evidence>
<keyword evidence="1" id="KW-1133">Transmembrane helix</keyword>
<dbReference type="AlphaFoldDB" id="A0A2P2CAY4"/>
<dbReference type="EMBL" id="CZKA01000053">
    <property type="protein sequence ID" value="CUR59154.1"/>
    <property type="molecule type" value="Genomic_DNA"/>
</dbReference>
<keyword evidence="1" id="KW-0812">Transmembrane</keyword>
<feature type="transmembrane region" description="Helical" evidence="1">
    <location>
        <begin position="21"/>
        <end position="42"/>
    </location>
</feature>
<organism evidence="2">
    <name type="scientific">metagenome</name>
    <dbReference type="NCBI Taxonomy" id="256318"/>
    <lineage>
        <taxon>unclassified sequences</taxon>
        <taxon>metagenomes</taxon>
    </lineage>
</organism>
<sequence length="234" mass="24111">MTTTSPVRDQLDATRNAPGPARVRVAAISLGASAATIIGLLATTPWGERLDSGSDEVLNYDNLVAVHDAAWPGLVADGFAFAVIGLTVGLGVLHLVRDRGRIAALVGAVLTTVGGILFAMGATAFATLGWFASADGLADGTGQSLVDFANDNPVHLMGPNLAGFLLTTIGSVVLAVALIRSRAVPVYAVVAYLLLVLAQFSGMPGRAMDFLQIAMMLLLIAFAAVLWARADARA</sequence>
<evidence type="ECO:0000256" key="1">
    <source>
        <dbReference type="SAM" id="Phobius"/>
    </source>
</evidence>
<protein>
    <recommendedName>
        <fullName evidence="3">DUF4386 family protein</fullName>
    </recommendedName>
</protein>
<gene>
    <name evidence="2" type="ORF">NOCA2570055</name>
</gene>
<feature type="transmembrane region" description="Helical" evidence="1">
    <location>
        <begin position="161"/>
        <end position="179"/>
    </location>
</feature>
<evidence type="ECO:0008006" key="3">
    <source>
        <dbReference type="Google" id="ProtNLM"/>
    </source>
</evidence>
<accession>A0A2P2CAY4</accession>
<feature type="transmembrane region" description="Helical" evidence="1">
    <location>
        <begin position="103"/>
        <end position="132"/>
    </location>
</feature>